<dbReference type="PANTHER" id="PTHR18964:SF174">
    <property type="entry name" value="D-ALLOSE KINASE-RELATED"/>
    <property type="match status" value="1"/>
</dbReference>
<reference evidence="1" key="2">
    <citation type="submission" date="2021-08" db="EMBL/GenBank/DDBJ databases">
        <authorList>
            <person name="Tani A."/>
            <person name="Ola A."/>
            <person name="Ogura Y."/>
            <person name="Katsura K."/>
            <person name="Hayashi T."/>
        </authorList>
    </citation>
    <scope>NUCLEOTIDE SEQUENCE</scope>
    <source>
        <strain evidence="1">DSM 16372</strain>
    </source>
</reference>
<reference evidence="1" key="1">
    <citation type="journal article" date="2016" name="Front. Microbiol.">
        <title>Genome Sequence of the Piezophilic, Mesophilic Sulfate-Reducing Bacterium Desulfovibrio indicus J2T.</title>
        <authorList>
            <person name="Cao J."/>
            <person name="Maignien L."/>
            <person name="Shao Z."/>
            <person name="Alain K."/>
            <person name="Jebbar M."/>
        </authorList>
    </citation>
    <scope>NUCLEOTIDE SEQUENCE</scope>
    <source>
        <strain evidence="1">DSM 16372</strain>
    </source>
</reference>
<dbReference type="SUPFAM" id="SSF53067">
    <property type="entry name" value="Actin-like ATPase domain"/>
    <property type="match status" value="1"/>
</dbReference>
<dbReference type="Gene3D" id="3.30.420.40">
    <property type="match status" value="2"/>
</dbReference>
<keyword evidence="2" id="KW-1185">Reference proteome</keyword>
<evidence type="ECO:0000313" key="2">
    <source>
        <dbReference type="Proteomes" id="UP001055247"/>
    </source>
</evidence>
<dbReference type="InterPro" id="IPR043129">
    <property type="entry name" value="ATPase_NBD"/>
</dbReference>
<organism evidence="1 2">
    <name type="scientific">Methylobacterium hispanicum</name>
    <dbReference type="NCBI Taxonomy" id="270350"/>
    <lineage>
        <taxon>Bacteria</taxon>
        <taxon>Pseudomonadati</taxon>
        <taxon>Pseudomonadota</taxon>
        <taxon>Alphaproteobacteria</taxon>
        <taxon>Hyphomicrobiales</taxon>
        <taxon>Methylobacteriaceae</taxon>
        <taxon>Methylobacterium</taxon>
    </lineage>
</organism>
<dbReference type="GO" id="GO:0004396">
    <property type="term" value="F:hexokinase activity"/>
    <property type="evidence" value="ECO:0007669"/>
    <property type="project" value="TreeGrafter"/>
</dbReference>
<accession>A0AAV4ZIQ7</accession>
<sequence>MSAGLRLGIDLGGTKIAGIVLDQAGATRAEARVATPRGDYRATLRAVADLVARLEAEAGGSCSVGIGMPGAVSSRTGLVKNANSTWLNARPFRADIADILGRPVRVENDANCLAVSEAVDGAAAGARVVWAIILGTGVGSGIAIEARALSGRDRIAGEWGHNPLPAPTDSERPGPPCYCGRSGCIETWLSGPALAADHARRTGAEATGEAVIAAFRAGDPAARASLAAYRDRLGRSLAHVVNILDPDVIVVGGGLSRVPELLDDLAAAVAPHVFSDAFDTPIRPSLHGDASGVRGAAWLWNGDGSDPLSPQSTGAAA</sequence>
<comment type="caution">
    <text evidence="1">The sequence shown here is derived from an EMBL/GenBank/DDBJ whole genome shotgun (WGS) entry which is preliminary data.</text>
</comment>
<dbReference type="InterPro" id="IPR000600">
    <property type="entry name" value="ROK"/>
</dbReference>
<gene>
    <name evidence="1" type="primary">mak</name>
    <name evidence="1" type="ORF">BHAOGJBA_1416</name>
</gene>
<dbReference type="Proteomes" id="UP001055247">
    <property type="component" value="Unassembled WGS sequence"/>
</dbReference>
<name>A0AAV4ZIQ7_9HYPH</name>
<dbReference type="PROSITE" id="PS01125">
    <property type="entry name" value="ROK"/>
    <property type="match status" value="1"/>
</dbReference>
<dbReference type="Pfam" id="PF00480">
    <property type="entry name" value="ROK"/>
    <property type="match status" value="1"/>
</dbReference>
<dbReference type="AlphaFoldDB" id="A0AAV4ZIQ7"/>
<dbReference type="PANTHER" id="PTHR18964">
    <property type="entry name" value="ROK (REPRESSOR, ORF, KINASE) FAMILY"/>
    <property type="match status" value="1"/>
</dbReference>
<evidence type="ECO:0000313" key="1">
    <source>
        <dbReference type="EMBL" id="GJD87910.1"/>
    </source>
</evidence>
<protein>
    <submittedName>
        <fullName evidence="1">Fructokinase</fullName>
    </submittedName>
</protein>
<proteinExistence type="predicted"/>
<dbReference type="InterPro" id="IPR049874">
    <property type="entry name" value="ROK_cs"/>
</dbReference>
<dbReference type="EMBL" id="BPQO01000005">
    <property type="protein sequence ID" value="GJD87910.1"/>
    <property type="molecule type" value="Genomic_DNA"/>
</dbReference>
<dbReference type="CDD" id="cd24066">
    <property type="entry name" value="ASKHA_NBD_ROK_EcFRK-like"/>
    <property type="match status" value="1"/>
</dbReference>